<gene>
    <name evidence="4" type="ORF">Fmac_027615</name>
</gene>
<name>A0ABD1LID2_9FABA</name>
<evidence type="ECO:0000256" key="3">
    <source>
        <dbReference type="ARBA" id="ARBA00023274"/>
    </source>
</evidence>
<reference evidence="4 5" key="1">
    <citation type="submission" date="2024-08" db="EMBL/GenBank/DDBJ databases">
        <title>Insights into the chromosomal genome structure of Flemingia macrophylla.</title>
        <authorList>
            <person name="Ding Y."/>
            <person name="Zhao Y."/>
            <person name="Bi W."/>
            <person name="Wu M."/>
            <person name="Zhao G."/>
            <person name="Gong Y."/>
            <person name="Li W."/>
            <person name="Zhang P."/>
        </authorList>
    </citation>
    <scope>NUCLEOTIDE SEQUENCE [LARGE SCALE GENOMIC DNA]</scope>
    <source>
        <strain evidence="4">DYQJB</strain>
        <tissue evidence="4">Leaf</tissue>
    </source>
</reference>
<evidence type="ECO:0000313" key="4">
    <source>
        <dbReference type="EMBL" id="KAL2323236.1"/>
    </source>
</evidence>
<dbReference type="AlphaFoldDB" id="A0ABD1LID2"/>
<keyword evidence="2" id="KW-0689">Ribosomal protein</keyword>
<keyword evidence="5" id="KW-1185">Reference proteome</keyword>
<dbReference type="InterPro" id="IPR005484">
    <property type="entry name" value="Ribosomal_uL18_bac/plant/anim"/>
</dbReference>
<dbReference type="PANTHER" id="PTHR12899">
    <property type="entry name" value="39S RIBOSOMAL PROTEIN L18, MITOCHONDRIAL"/>
    <property type="match status" value="1"/>
</dbReference>
<evidence type="ECO:0000313" key="5">
    <source>
        <dbReference type="Proteomes" id="UP001603857"/>
    </source>
</evidence>
<dbReference type="GO" id="GO:1990904">
    <property type="term" value="C:ribonucleoprotein complex"/>
    <property type="evidence" value="ECO:0007669"/>
    <property type="project" value="UniProtKB-KW"/>
</dbReference>
<dbReference type="SUPFAM" id="SSF53137">
    <property type="entry name" value="Translational machinery components"/>
    <property type="match status" value="1"/>
</dbReference>
<dbReference type="Pfam" id="PF00861">
    <property type="entry name" value="Ribosomal_L18p"/>
    <property type="match status" value="1"/>
</dbReference>
<dbReference type="Proteomes" id="UP001603857">
    <property type="component" value="Unassembled WGS sequence"/>
</dbReference>
<evidence type="ECO:0000256" key="2">
    <source>
        <dbReference type="ARBA" id="ARBA00022980"/>
    </source>
</evidence>
<comment type="caution">
    <text evidence="4">The sequence shown here is derived from an EMBL/GenBank/DDBJ whole genome shotgun (WGS) entry which is preliminary data.</text>
</comment>
<accession>A0ABD1LID2</accession>
<dbReference type="GO" id="GO:0005840">
    <property type="term" value="C:ribosome"/>
    <property type="evidence" value="ECO:0007669"/>
    <property type="project" value="UniProtKB-KW"/>
</dbReference>
<dbReference type="PANTHER" id="PTHR12899:SF13">
    <property type="entry name" value="50S RIBOSOMAL L18-LIKE PROTEIN"/>
    <property type="match status" value="1"/>
</dbReference>
<organism evidence="4 5">
    <name type="scientific">Flemingia macrophylla</name>
    <dbReference type="NCBI Taxonomy" id="520843"/>
    <lineage>
        <taxon>Eukaryota</taxon>
        <taxon>Viridiplantae</taxon>
        <taxon>Streptophyta</taxon>
        <taxon>Embryophyta</taxon>
        <taxon>Tracheophyta</taxon>
        <taxon>Spermatophyta</taxon>
        <taxon>Magnoliopsida</taxon>
        <taxon>eudicotyledons</taxon>
        <taxon>Gunneridae</taxon>
        <taxon>Pentapetalae</taxon>
        <taxon>rosids</taxon>
        <taxon>fabids</taxon>
        <taxon>Fabales</taxon>
        <taxon>Fabaceae</taxon>
        <taxon>Papilionoideae</taxon>
        <taxon>50 kb inversion clade</taxon>
        <taxon>NPAAA clade</taxon>
        <taxon>indigoferoid/millettioid clade</taxon>
        <taxon>Phaseoleae</taxon>
        <taxon>Flemingia</taxon>
    </lineage>
</organism>
<keyword evidence="3" id="KW-0687">Ribonucleoprotein</keyword>
<dbReference type="EMBL" id="JBGMDY010000009">
    <property type="protein sequence ID" value="KAL2323236.1"/>
    <property type="molecule type" value="Genomic_DNA"/>
</dbReference>
<dbReference type="Gene3D" id="3.30.420.100">
    <property type="match status" value="1"/>
</dbReference>
<protein>
    <submittedName>
        <fullName evidence="4">Uncharacterized protein</fullName>
    </submittedName>
</protein>
<comment type="similarity">
    <text evidence="1">Belongs to the universal ribosomal protein uL18 family.</text>
</comment>
<proteinExistence type="inferred from homology"/>
<sequence length="137" mass="15101">MRRYVLRVYVSAKHMTAKVVEGKEGRVVASASSVEHAVRGAFQWGRGCDARAAASLGEVLAMRLKTEAPEVAVGGGGVHFDPEREIEKKTVDNGDKVWVVVNALRNRGFKVFVPHSGMECGFIDSEESDLIFQFYNE</sequence>
<evidence type="ECO:0000256" key="1">
    <source>
        <dbReference type="ARBA" id="ARBA00007116"/>
    </source>
</evidence>